<evidence type="ECO:0000313" key="6">
    <source>
        <dbReference type="EMBL" id="TPW28927.1"/>
    </source>
</evidence>
<dbReference type="Pfam" id="PF00126">
    <property type="entry name" value="HTH_1"/>
    <property type="match status" value="1"/>
</dbReference>
<dbReference type="OrthoDB" id="9808620at2"/>
<dbReference type="GO" id="GO:0000976">
    <property type="term" value="F:transcription cis-regulatory region binding"/>
    <property type="evidence" value="ECO:0007669"/>
    <property type="project" value="TreeGrafter"/>
</dbReference>
<protein>
    <submittedName>
        <fullName evidence="6">LysR family transcriptional regulator</fullName>
    </submittedName>
</protein>
<dbReference type="Pfam" id="PF03466">
    <property type="entry name" value="LysR_substrate"/>
    <property type="match status" value="1"/>
</dbReference>
<keyword evidence="4" id="KW-0804">Transcription</keyword>
<dbReference type="FunFam" id="1.10.10.10:FF:000001">
    <property type="entry name" value="LysR family transcriptional regulator"/>
    <property type="match status" value="1"/>
</dbReference>
<reference evidence="6 7" key="1">
    <citation type="submission" date="2019-06" db="EMBL/GenBank/DDBJ databases">
        <authorList>
            <person name="Li M."/>
        </authorList>
    </citation>
    <scope>NUCLEOTIDE SEQUENCE [LARGE SCALE GENOMIC DNA]</scope>
    <source>
        <strain evidence="6 7">BGMRC2036</strain>
    </source>
</reference>
<dbReference type="Gene3D" id="1.10.10.10">
    <property type="entry name" value="Winged helix-like DNA-binding domain superfamily/Winged helix DNA-binding domain"/>
    <property type="match status" value="1"/>
</dbReference>
<dbReference type="InterPro" id="IPR036388">
    <property type="entry name" value="WH-like_DNA-bd_sf"/>
</dbReference>
<evidence type="ECO:0000256" key="3">
    <source>
        <dbReference type="ARBA" id="ARBA00023125"/>
    </source>
</evidence>
<dbReference type="AlphaFoldDB" id="A0A506UAU2"/>
<sequence>MTFEQLVIFVEVAEREHLTRAAEALHLTPSAVSSAVRKLEEFYAVKLFDRVGRGIVLTAEGGVFLEEARATLKRIRSAEQVLAELGGLERGALSIYASQTIASYWLPRVLMRFHARYPGIELSVTIGNTAIVGAAVAEGAAELGFVEGAFEHDLVRKRHLADDALLVVVAPSHPLADGRPVTPGELARQTSFVLREVGSGTRSEFEHAMEDFGIAAGGLNVAMVLPSNEAVLTAVRAGQAATAISGSVAAPWLAAGDLARVNFELPSRAFHLLSHRERHLSKAAAEMVALAVAEGQSAGVRGLPQDA</sequence>
<dbReference type="GO" id="GO:0003700">
    <property type="term" value="F:DNA-binding transcription factor activity"/>
    <property type="evidence" value="ECO:0007669"/>
    <property type="project" value="InterPro"/>
</dbReference>
<gene>
    <name evidence="6" type="ORF">FJU08_15640</name>
</gene>
<accession>A0A506UAU2</accession>
<evidence type="ECO:0000256" key="4">
    <source>
        <dbReference type="ARBA" id="ARBA00023163"/>
    </source>
</evidence>
<comment type="caution">
    <text evidence="6">The sequence shown here is derived from an EMBL/GenBank/DDBJ whole genome shotgun (WGS) entry which is preliminary data.</text>
</comment>
<keyword evidence="3" id="KW-0238">DNA-binding</keyword>
<dbReference type="SUPFAM" id="SSF53850">
    <property type="entry name" value="Periplasmic binding protein-like II"/>
    <property type="match status" value="1"/>
</dbReference>
<dbReference type="InterPro" id="IPR000847">
    <property type="entry name" value="LysR_HTH_N"/>
</dbReference>
<name>A0A506UAU2_9HYPH</name>
<dbReference type="SUPFAM" id="SSF46785">
    <property type="entry name" value="Winged helix' DNA-binding domain"/>
    <property type="match status" value="1"/>
</dbReference>
<proteinExistence type="inferred from homology"/>
<dbReference type="EMBL" id="VHLG01000011">
    <property type="protein sequence ID" value="TPW28927.1"/>
    <property type="molecule type" value="Genomic_DNA"/>
</dbReference>
<keyword evidence="7" id="KW-1185">Reference proteome</keyword>
<evidence type="ECO:0000256" key="2">
    <source>
        <dbReference type="ARBA" id="ARBA00023015"/>
    </source>
</evidence>
<dbReference type="Proteomes" id="UP000318801">
    <property type="component" value="Unassembled WGS sequence"/>
</dbReference>
<dbReference type="Gene3D" id="3.40.190.290">
    <property type="match status" value="1"/>
</dbReference>
<dbReference type="PANTHER" id="PTHR30126">
    <property type="entry name" value="HTH-TYPE TRANSCRIPTIONAL REGULATOR"/>
    <property type="match status" value="1"/>
</dbReference>
<feature type="domain" description="HTH lysR-type" evidence="5">
    <location>
        <begin position="1"/>
        <end position="58"/>
    </location>
</feature>
<evidence type="ECO:0000256" key="1">
    <source>
        <dbReference type="ARBA" id="ARBA00009437"/>
    </source>
</evidence>
<dbReference type="InterPro" id="IPR005119">
    <property type="entry name" value="LysR_subst-bd"/>
</dbReference>
<dbReference type="PROSITE" id="PS50931">
    <property type="entry name" value="HTH_LYSR"/>
    <property type="match status" value="1"/>
</dbReference>
<organism evidence="6 7">
    <name type="scientific">Martelella alba</name>
    <dbReference type="NCBI Taxonomy" id="2590451"/>
    <lineage>
        <taxon>Bacteria</taxon>
        <taxon>Pseudomonadati</taxon>
        <taxon>Pseudomonadota</taxon>
        <taxon>Alphaproteobacteria</taxon>
        <taxon>Hyphomicrobiales</taxon>
        <taxon>Aurantimonadaceae</taxon>
        <taxon>Martelella</taxon>
    </lineage>
</organism>
<dbReference type="PANTHER" id="PTHR30126:SF39">
    <property type="entry name" value="HTH-TYPE TRANSCRIPTIONAL REGULATOR CYSL"/>
    <property type="match status" value="1"/>
</dbReference>
<keyword evidence="2" id="KW-0805">Transcription regulation</keyword>
<dbReference type="RefSeq" id="WP_141150125.1">
    <property type="nucleotide sequence ID" value="NZ_VHLG01000011.1"/>
</dbReference>
<evidence type="ECO:0000259" key="5">
    <source>
        <dbReference type="PROSITE" id="PS50931"/>
    </source>
</evidence>
<evidence type="ECO:0000313" key="7">
    <source>
        <dbReference type="Proteomes" id="UP000318801"/>
    </source>
</evidence>
<dbReference type="PRINTS" id="PR00039">
    <property type="entry name" value="HTHLYSR"/>
</dbReference>
<dbReference type="InterPro" id="IPR036390">
    <property type="entry name" value="WH_DNA-bd_sf"/>
</dbReference>
<comment type="similarity">
    <text evidence="1">Belongs to the LysR transcriptional regulatory family.</text>
</comment>